<proteinExistence type="predicted"/>
<evidence type="ECO:0000313" key="2">
    <source>
        <dbReference type="Proteomes" id="UP000004508"/>
    </source>
</evidence>
<keyword evidence="2" id="KW-1185">Reference proteome</keyword>
<dbReference type="InParanoid" id="D6U1C8"/>
<dbReference type="Proteomes" id="UP000004508">
    <property type="component" value="Unassembled WGS sequence"/>
</dbReference>
<dbReference type="AlphaFoldDB" id="D6U1C8"/>
<gene>
    <name evidence="1" type="ORF">Krac_1400</name>
</gene>
<name>D6U1C8_KTERA</name>
<dbReference type="STRING" id="485913.Krac_1400"/>
<accession>D6U1C8</accession>
<comment type="caution">
    <text evidence="1">The sequence shown here is derived from an EMBL/GenBank/DDBJ whole genome shotgun (WGS) entry which is preliminary data.</text>
</comment>
<evidence type="ECO:0000313" key="1">
    <source>
        <dbReference type="EMBL" id="EFH80779.1"/>
    </source>
</evidence>
<organism evidence="1 2">
    <name type="scientific">Ktedonobacter racemifer DSM 44963</name>
    <dbReference type="NCBI Taxonomy" id="485913"/>
    <lineage>
        <taxon>Bacteria</taxon>
        <taxon>Bacillati</taxon>
        <taxon>Chloroflexota</taxon>
        <taxon>Ktedonobacteria</taxon>
        <taxon>Ktedonobacterales</taxon>
        <taxon>Ktedonobacteraceae</taxon>
        <taxon>Ktedonobacter</taxon>
    </lineage>
</organism>
<dbReference type="EMBL" id="ADVG01000004">
    <property type="protein sequence ID" value="EFH80779.1"/>
    <property type="molecule type" value="Genomic_DNA"/>
</dbReference>
<dbReference type="eggNOG" id="COG3547">
    <property type="taxonomic scope" value="Bacteria"/>
</dbReference>
<protein>
    <submittedName>
        <fullName evidence="1">Uncharacterized protein</fullName>
    </submittedName>
</protein>
<reference evidence="1 2" key="1">
    <citation type="journal article" date="2011" name="Stand. Genomic Sci.">
        <title>Non-contiguous finished genome sequence and contextual data of the filamentous soil bacterium Ktedonobacter racemifer type strain (SOSP1-21).</title>
        <authorList>
            <person name="Chang Y.J."/>
            <person name="Land M."/>
            <person name="Hauser L."/>
            <person name="Chertkov O."/>
            <person name="Del Rio T.G."/>
            <person name="Nolan M."/>
            <person name="Copeland A."/>
            <person name="Tice H."/>
            <person name="Cheng J.F."/>
            <person name="Lucas S."/>
            <person name="Han C."/>
            <person name="Goodwin L."/>
            <person name="Pitluck S."/>
            <person name="Ivanova N."/>
            <person name="Ovchinikova G."/>
            <person name="Pati A."/>
            <person name="Chen A."/>
            <person name="Palaniappan K."/>
            <person name="Mavromatis K."/>
            <person name="Liolios K."/>
            <person name="Brettin T."/>
            <person name="Fiebig A."/>
            <person name="Rohde M."/>
            <person name="Abt B."/>
            <person name="Goker M."/>
            <person name="Detter J.C."/>
            <person name="Woyke T."/>
            <person name="Bristow J."/>
            <person name="Eisen J.A."/>
            <person name="Markowitz V."/>
            <person name="Hugenholtz P."/>
            <person name="Kyrpides N.C."/>
            <person name="Klenk H.P."/>
            <person name="Lapidus A."/>
        </authorList>
    </citation>
    <scope>NUCLEOTIDE SEQUENCE [LARGE SCALE GENOMIC DNA]</scope>
    <source>
        <strain evidence="2">DSM 44963</strain>
    </source>
</reference>
<sequence length="285" mass="32131">MQPFDWQPPVALSEREEHIVQRMVLSSYCMRESIVLRKSLLGEKWQGRTEELCLLCSVVFTANIVPGLKALLHEDTIVRCPEAMSSRSEMVGDRSKGREEPLGVTWRCETSHRSFALSSRLMRVFCSIVQALVLPMFDARHDLPLGGCIAGEFVGDNDTRHVLESLQELAKELFGSFFVSSALHQNIEYFAMLVNGTPEIVLLSINFEKHLIQMPLVSWPCAATLQLMSICLTEVEAPLTDCFVGEYDSTLCHELFDITETERKTEVQPHAMTDNHGRKAIPFVG</sequence>